<dbReference type="RefSeq" id="WP_377862360.1">
    <property type="nucleotide sequence ID" value="NZ_JBHLZU010000034.1"/>
</dbReference>
<proteinExistence type="predicted"/>
<evidence type="ECO:0000256" key="2">
    <source>
        <dbReference type="SAM" id="Phobius"/>
    </source>
</evidence>
<feature type="transmembrane region" description="Helical" evidence="2">
    <location>
        <begin position="14"/>
        <end position="37"/>
    </location>
</feature>
<sequence length="263" mass="27500">MTTGGSAAGAARRVWIGIGAGVLAAALVAGGAVWLFAEDPVLGTKEGAEATTFGPDRFGKLRIGMTKDEALATGALGPAPVAVVTGCEDYSFQGGPAPEPARMALEDAAEKQYESAKKANAEMRAKLEALRAKNGTSAADFAERAELLAKSAEALKRMGNASANSSAWSAARIKRANESGGVSFGQGQLRLISAPPFARTAEGIGRESTVDELTKAYGDKGMKEDRGRYEIPVDGKPDWVLAFDVKDGKVTNFLMLSKSLRCR</sequence>
<keyword evidence="4" id="KW-1185">Reference proteome</keyword>
<gene>
    <name evidence="3" type="ORF">ACFFQA_36390</name>
</gene>
<evidence type="ECO:0000256" key="1">
    <source>
        <dbReference type="SAM" id="Coils"/>
    </source>
</evidence>
<name>A0ABV6A8G8_9PSEU</name>
<accession>A0ABV6A8G8</accession>
<dbReference type="EMBL" id="JBHLZU010000034">
    <property type="protein sequence ID" value="MFB9909446.1"/>
    <property type="molecule type" value="Genomic_DNA"/>
</dbReference>
<dbReference type="Proteomes" id="UP001589693">
    <property type="component" value="Unassembled WGS sequence"/>
</dbReference>
<keyword evidence="2" id="KW-1133">Transmembrane helix</keyword>
<organism evidence="3 4">
    <name type="scientific">Allokutzneria oryzae</name>
    <dbReference type="NCBI Taxonomy" id="1378989"/>
    <lineage>
        <taxon>Bacteria</taxon>
        <taxon>Bacillati</taxon>
        <taxon>Actinomycetota</taxon>
        <taxon>Actinomycetes</taxon>
        <taxon>Pseudonocardiales</taxon>
        <taxon>Pseudonocardiaceae</taxon>
        <taxon>Allokutzneria</taxon>
    </lineage>
</organism>
<keyword evidence="2" id="KW-0472">Membrane</keyword>
<reference evidence="3 4" key="1">
    <citation type="submission" date="2024-09" db="EMBL/GenBank/DDBJ databases">
        <authorList>
            <person name="Sun Q."/>
            <person name="Mori K."/>
        </authorList>
    </citation>
    <scope>NUCLEOTIDE SEQUENCE [LARGE SCALE GENOMIC DNA]</scope>
    <source>
        <strain evidence="3 4">TBRC 7907</strain>
    </source>
</reference>
<keyword evidence="1" id="KW-0175">Coiled coil</keyword>
<evidence type="ECO:0000313" key="4">
    <source>
        <dbReference type="Proteomes" id="UP001589693"/>
    </source>
</evidence>
<keyword evidence="2" id="KW-0812">Transmembrane</keyword>
<feature type="coiled-coil region" evidence="1">
    <location>
        <begin position="102"/>
        <end position="133"/>
    </location>
</feature>
<protein>
    <recommendedName>
        <fullName evidence="5">PepSY domain-containing protein</fullName>
    </recommendedName>
</protein>
<evidence type="ECO:0000313" key="3">
    <source>
        <dbReference type="EMBL" id="MFB9909446.1"/>
    </source>
</evidence>
<comment type="caution">
    <text evidence="3">The sequence shown here is derived from an EMBL/GenBank/DDBJ whole genome shotgun (WGS) entry which is preliminary data.</text>
</comment>
<evidence type="ECO:0008006" key="5">
    <source>
        <dbReference type="Google" id="ProtNLM"/>
    </source>
</evidence>